<sequence>MKVPTTHLDILSIDILVEVPKDEESRLIFILHDVVPYFRTHSVVTLPIACAKDDTSMILARYMGRYLGLFVSRFAS</sequence>
<dbReference type="EMBL" id="JACHFD010000003">
    <property type="protein sequence ID" value="MBB5350578.1"/>
    <property type="molecule type" value="Genomic_DNA"/>
</dbReference>
<dbReference type="AlphaFoldDB" id="A0A840V755"/>
<gene>
    <name evidence="1" type="ORF">HNR46_000806</name>
</gene>
<evidence type="ECO:0000313" key="1">
    <source>
        <dbReference type="EMBL" id="MBB5350578.1"/>
    </source>
</evidence>
<dbReference type="Proteomes" id="UP000557717">
    <property type="component" value="Unassembled WGS sequence"/>
</dbReference>
<name>A0A840V755_9BACT</name>
<comment type="caution">
    <text evidence="1">The sequence shown here is derived from an EMBL/GenBank/DDBJ whole genome shotgun (WGS) entry which is preliminary data.</text>
</comment>
<evidence type="ECO:0000313" key="2">
    <source>
        <dbReference type="Proteomes" id="UP000557717"/>
    </source>
</evidence>
<reference evidence="1 2" key="1">
    <citation type="submission" date="2020-08" db="EMBL/GenBank/DDBJ databases">
        <title>Genomic Encyclopedia of Type Strains, Phase IV (KMG-IV): sequencing the most valuable type-strain genomes for metagenomic binning, comparative biology and taxonomic classification.</title>
        <authorList>
            <person name="Goeker M."/>
        </authorList>
    </citation>
    <scope>NUCLEOTIDE SEQUENCE [LARGE SCALE GENOMIC DNA]</scope>
    <source>
        <strain evidence="1 2">YC6886</strain>
    </source>
</reference>
<keyword evidence="2" id="KW-1185">Reference proteome</keyword>
<protein>
    <submittedName>
        <fullName evidence="1">Uncharacterized protein</fullName>
    </submittedName>
</protein>
<proteinExistence type="predicted"/>
<organism evidence="1 2">
    <name type="scientific">Haloferula luteola</name>
    <dbReference type="NCBI Taxonomy" id="595692"/>
    <lineage>
        <taxon>Bacteria</taxon>
        <taxon>Pseudomonadati</taxon>
        <taxon>Verrucomicrobiota</taxon>
        <taxon>Verrucomicrobiia</taxon>
        <taxon>Verrucomicrobiales</taxon>
        <taxon>Verrucomicrobiaceae</taxon>
        <taxon>Haloferula</taxon>
    </lineage>
</organism>
<dbReference type="RefSeq" id="WP_184016005.1">
    <property type="nucleotide sequence ID" value="NZ_JACHFD010000003.1"/>
</dbReference>
<accession>A0A840V755</accession>